<keyword evidence="1" id="KW-0812">Transmembrane</keyword>
<keyword evidence="1" id="KW-0472">Membrane</keyword>
<comment type="caution">
    <text evidence="2">The sequence shown here is derived from an EMBL/GenBank/DDBJ whole genome shotgun (WGS) entry which is preliminary data.</text>
</comment>
<accession>A0A100HK03</accession>
<evidence type="ECO:0000313" key="2">
    <source>
        <dbReference type="EMBL" id="GAQ20825.1"/>
    </source>
</evidence>
<dbReference type="Proteomes" id="UP000056209">
    <property type="component" value="Unassembled WGS sequence"/>
</dbReference>
<name>A0A100HK03_9DEIO</name>
<keyword evidence="1" id="KW-1133">Transmembrane helix</keyword>
<feature type="transmembrane region" description="Helical" evidence="1">
    <location>
        <begin position="32"/>
        <end position="50"/>
    </location>
</feature>
<dbReference type="EMBL" id="BCMS01000001">
    <property type="protein sequence ID" value="GAQ20825.1"/>
    <property type="molecule type" value="Genomic_DNA"/>
</dbReference>
<keyword evidence="3" id="KW-1185">Reference proteome</keyword>
<evidence type="ECO:0000313" key="3">
    <source>
        <dbReference type="Proteomes" id="UP000056209"/>
    </source>
</evidence>
<proteinExistence type="predicted"/>
<protein>
    <submittedName>
        <fullName evidence="2">Uncharacterized protein</fullName>
    </submittedName>
</protein>
<reference evidence="3" key="1">
    <citation type="submission" date="2015-11" db="EMBL/GenBank/DDBJ databases">
        <title>Draft Genome Sequence of the Radioresistant Bacterium Deinococcus grandis, Isolated from Freshwater Fish in Japan.</title>
        <authorList>
            <person name="Satoh K."/>
            <person name="Onodera T."/>
            <person name="Omoso K."/>
            <person name="Takeda-Yano K."/>
            <person name="Katayama T."/>
            <person name="Oono Y."/>
            <person name="Narumi I."/>
        </authorList>
    </citation>
    <scope>NUCLEOTIDE SEQUENCE [LARGE SCALE GENOMIC DNA]</scope>
    <source>
        <strain evidence="3">ATCC 43672</strain>
    </source>
</reference>
<sequence length="57" mass="6455">MTLSLSAAVFFGSSLPIWFAVAWDATQRLPLWARIAILLLPLLPVPWIRVEMPTTIY</sequence>
<gene>
    <name evidence="2" type="ORF">DEIGR_100852</name>
</gene>
<evidence type="ECO:0000256" key="1">
    <source>
        <dbReference type="SAM" id="Phobius"/>
    </source>
</evidence>
<organism evidence="2 3">
    <name type="scientific">Deinococcus grandis</name>
    <dbReference type="NCBI Taxonomy" id="57498"/>
    <lineage>
        <taxon>Bacteria</taxon>
        <taxon>Thermotogati</taxon>
        <taxon>Deinococcota</taxon>
        <taxon>Deinococci</taxon>
        <taxon>Deinococcales</taxon>
        <taxon>Deinococcaceae</taxon>
        <taxon>Deinococcus</taxon>
    </lineage>
</organism>
<dbReference type="AlphaFoldDB" id="A0A100HK03"/>
<dbReference type="RefSeq" id="WP_160329911.1">
    <property type="nucleotide sequence ID" value="NZ_BCMS01000001.1"/>
</dbReference>